<name>A0ABV0PNA0_9TELE</name>
<accession>A0ABV0PNA0</accession>
<evidence type="ECO:0000313" key="2">
    <source>
        <dbReference type="EMBL" id="MEQ2184797.1"/>
    </source>
</evidence>
<feature type="region of interest" description="Disordered" evidence="1">
    <location>
        <begin position="1"/>
        <end position="38"/>
    </location>
</feature>
<feature type="compositionally biased region" description="Polar residues" evidence="1">
    <location>
        <begin position="167"/>
        <end position="177"/>
    </location>
</feature>
<organism evidence="2 3">
    <name type="scientific">Goodea atripinnis</name>
    <dbReference type="NCBI Taxonomy" id="208336"/>
    <lineage>
        <taxon>Eukaryota</taxon>
        <taxon>Metazoa</taxon>
        <taxon>Chordata</taxon>
        <taxon>Craniata</taxon>
        <taxon>Vertebrata</taxon>
        <taxon>Euteleostomi</taxon>
        <taxon>Actinopterygii</taxon>
        <taxon>Neopterygii</taxon>
        <taxon>Teleostei</taxon>
        <taxon>Neoteleostei</taxon>
        <taxon>Acanthomorphata</taxon>
        <taxon>Ovalentaria</taxon>
        <taxon>Atherinomorphae</taxon>
        <taxon>Cyprinodontiformes</taxon>
        <taxon>Goodeidae</taxon>
        <taxon>Goodea</taxon>
    </lineage>
</organism>
<reference evidence="2 3" key="1">
    <citation type="submission" date="2021-06" db="EMBL/GenBank/DDBJ databases">
        <authorList>
            <person name="Palmer J.M."/>
        </authorList>
    </citation>
    <scope>NUCLEOTIDE SEQUENCE [LARGE SCALE GENOMIC DNA]</scope>
    <source>
        <strain evidence="2 3">GA_2019</strain>
        <tissue evidence="2">Muscle</tissue>
    </source>
</reference>
<gene>
    <name evidence="2" type="ORF">GOODEAATRI_011802</name>
</gene>
<sequence>DFRELPLPSSRLQGPRVPLLCRPSLPQHPPHAAEDVGRGYASAQVIGVPGDASAPAQAAEGRGDASAPGLKAFQGSGVRLVLVLASELRDEGFEDEPAPEPVPEGFEDELVLEPRDEGFEDGPEPVPEWFEKELILVLASEPRDEGSEEEVLPDPVSESHVGAASVSEGSPSTTAASKGSPGTMKAKPDSKPPEFHRVPGGSFTLLGRPPDRQFLLRQPPLSPRLCRPSLPTAQDSLFRLNFVPARGDILVARLNFVFWFLSDYLLDQLKALKYCEVHRK</sequence>
<evidence type="ECO:0000256" key="1">
    <source>
        <dbReference type="SAM" id="MobiDB-lite"/>
    </source>
</evidence>
<proteinExistence type="predicted"/>
<protein>
    <submittedName>
        <fullName evidence="2">Uncharacterized protein</fullName>
    </submittedName>
</protein>
<feature type="region of interest" description="Disordered" evidence="1">
    <location>
        <begin position="141"/>
        <end position="202"/>
    </location>
</feature>
<dbReference type="EMBL" id="JAHRIO010080700">
    <property type="protein sequence ID" value="MEQ2184797.1"/>
    <property type="molecule type" value="Genomic_DNA"/>
</dbReference>
<comment type="caution">
    <text evidence="2">The sequence shown here is derived from an EMBL/GenBank/DDBJ whole genome shotgun (WGS) entry which is preliminary data.</text>
</comment>
<feature type="non-terminal residue" evidence="2">
    <location>
        <position position="1"/>
    </location>
</feature>
<evidence type="ECO:0000313" key="3">
    <source>
        <dbReference type="Proteomes" id="UP001476798"/>
    </source>
</evidence>
<keyword evidence="3" id="KW-1185">Reference proteome</keyword>
<dbReference type="Proteomes" id="UP001476798">
    <property type="component" value="Unassembled WGS sequence"/>
</dbReference>
<feature type="compositionally biased region" description="Basic and acidic residues" evidence="1">
    <location>
        <begin position="186"/>
        <end position="197"/>
    </location>
</feature>